<dbReference type="STRING" id="294935.ATN88_07475"/>
<evidence type="ECO:0008006" key="3">
    <source>
        <dbReference type="Google" id="ProtNLM"/>
    </source>
</evidence>
<dbReference type="Proteomes" id="UP000070529">
    <property type="component" value="Unassembled WGS sequence"/>
</dbReference>
<comment type="caution">
    <text evidence="1">The sequence shown here is derived from an EMBL/GenBank/DDBJ whole genome shotgun (WGS) entry which is preliminary data.</text>
</comment>
<gene>
    <name evidence="1" type="ORF">ATN88_07475</name>
</gene>
<organism evidence="1 2">
    <name type="scientific">Enterovibrio coralii</name>
    <dbReference type="NCBI Taxonomy" id="294935"/>
    <lineage>
        <taxon>Bacteria</taxon>
        <taxon>Pseudomonadati</taxon>
        <taxon>Pseudomonadota</taxon>
        <taxon>Gammaproteobacteria</taxon>
        <taxon>Vibrionales</taxon>
        <taxon>Vibrionaceae</taxon>
        <taxon>Enterovibrio</taxon>
    </lineage>
</organism>
<dbReference type="EMBL" id="LNTY01000050">
    <property type="protein sequence ID" value="KXF80712.1"/>
    <property type="molecule type" value="Genomic_DNA"/>
</dbReference>
<evidence type="ECO:0000313" key="2">
    <source>
        <dbReference type="Proteomes" id="UP000070529"/>
    </source>
</evidence>
<proteinExistence type="predicted"/>
<evidence type="ECO:0000313" key="1">
    <source>
        <dbReference type="EMBL" id="KXF80712.1"/>
    </source>
</evidence>
<keyword evidence="2" id="KW-1185">Reference proteome</keyword>
<dbReference type="SUPFAM" id="SSF53474">
    <property type="entry name" value="alpha/beta-Hydrolases"/>
    <property type="match status" value="1"/>
</dbReference>
<dbReference type="AlphaFoldDB" id="A0A135I5I0"/>
<sequence>MHFTGHSLGGGLATAAAIRTGKSATVFDATGVNKAVLQAIKSAIYNDGDKRKTWRNNAKGITNYNLVGEFVSDMDLQQDADTAGVDAQQYGTIFYLSSARFMPLPLVKNPLTLHFTVPLKEELQFLSEPFYRHNIWDHDSIDNDIDGIRSLFYIDWTDDTLDVIAWQIQYAINSFPSFIADVFKQR</sequence>
<reference evidence="1 2" key="1">
    <citation type="submission" date="2015-11" db="EMBL/GenBank/DDBJ databases">
        <title>Genomic Taxonomy of the Vibrionaceae.</title>
        <authorList>
            <person name="Gomez-Gil B."/>
            <person name="Enciso-Ibarra J."/>
        </authorList>
    </citation>
    <scope>NUCLEOTIDE SEQUENCE [LARGE SCALE GENOMIC DNA]</scope>
    <source>
        <strain evidence="1 2">CAIM 912</strain>
    </source>
</reference>
<dbReference type="Pfam" id="PF26363">
    <property type="entry name" value="Phospholipase-like"/>
    <property type="match status" value="1"/>
</dbReference>
<dbReference type="InterPro" id="IPR029058">
    <property type="entry name" value="AB_hydrolase_fold"/>
</dbReference>
<accession>A0A135I5I0</accession>
<name>A0A135I5I0_9GAMM</name>
<protein>
    <recommendedName>
        <fullName evidence="3">Fungal lipase-like domain-containing protein</fullName>
    </recommendedName>
</protein>